<sequence length="76" mass="8137">MGISPGCGVMRASPMRARRAARGEWQAVGAGTAANTCGALRLGVVQGWRSTISCRTAQEFIEIKYNIATLYVTIAY</sequence>
<dbReference type="GO" id="GO:0004519">
    <property type="term" value="F:endonuclease activity"/>
    <property type="evidence" value="ECO:0007669"/>
    <property type="project" value="UniProtKB-KW"/>
</dbReference>
<gene>
    <name evidence="1" type="ORF">CRM76_00560</name>
</gene>
<keyword evidence="1" id="KW-0540">Nuclease</keyword>
<keyword evidence="1" id="KW-0378">Hydrolase</keyword>
<dbReference type="Proteomes" id="UP000219788">
    <property type="component" value="Unassembled WGS sequence"/>
</dbReference>
<dbReference type="EMBL" id="PDDV01000003">
    <property type="protein sequence ID" value="PEH74396.1"/>
    <property type="molecule type" value="Genomic_DNA"/>
</dbReference>
<keyword evidence="1" id="KW-0255">Endonuclease</keyword>
<organism evidence="1 2">
    <name type="scientific">Edwardsiella tarda</name>
    <dbReference type="NCBI Taxonomy" id="636"/>
    <lineage>
        <taxon>Bacteria</taxon>
        <taxon>Pseudomonadati</taxon>
        <taxon>Pseudomonadota</taxon>
        <taxon>Gammaproteobacteria</taxon>
        <taxon>Enterobacterales</taxon>
        <taxon>Hafniaceae</taxon>
        <taxon>Edwardsiella</taxon>
    </lineage>
</organism>
<dbReference type="AlphaFoldDB" id="A0A2A7U7L6"/>
<evidence type="ECO:0000313" key="1">
    <source>
        <dbReference type="EMBL" id="PEH74396.1"/>
    </source>
</evidence>
<evidence type="ECO:0000313" key="2">
    <source>
        <dbReference type="Proteomes" id="UP000219788"/>
    </source>
</evidence>
<proteinExistence type="predicted"/>
<reference evidence="2" key="1">
    <citation type="submission" date="2017-09" db="EMBL/GenBank/DDBJ databases">
        <title>FDA dAtabase for Regulatory Grade micrObial Sequences (FDA-ARGOS): Supporting development and validation of Infectious Disease Dx tests.</title>
        <authorList>
            <person name="Goldberg B."/>
            <person name="Campos J."/>
            <person name="Tallon L."/>
            <person name="Sadzewicz L."/>
            <person name="Ott S."/>
            <person name="Zhao X."/>
            <person name="Nagaraj S."/>
            <person name="Vavikolanu K."/>
            <person name="Aluvathingal J."/>
            <person name="Nadendla S."/>
            <person name="Geyer C."/>
            <person name="Sichtig H."/>
        </authorList>
    </citation>
    <scope>NUCLEOTIDE SEQUENCE [LARGE SCALE GENOMIC DNA]</scope>
    <source>
        <strain evidence="2">FDAARGOS_370</strain>
    </source>
</reference>
<comment type="caution">
    <text evidence="1">The sequence shown here is derived from an EMBL/GenBank/DDBJ whole genome shotgun (WGS) entry which is preliminary data.</text>
</comment>
<name>A0A2A7U7L6_EDWTA</name>
<accession>A0A2A7U7L6</accession>
<protein>
    <submittedName>
        <fullName evidence="1">Endonuclease</fullName>
    </submittedName>
</protein>